<dbReference type="SMART" id="SM00448">
    <property type="entry name" value="REC"/>
    <property type="match status" value="1"/>
</dbReference>
<evidence type="ECO:0000313" key="4">
    <source>
        <dbReference type="Proteomes" id="UP000683507"/>
    </source>
</evidence>
<dbReference type="InterPro" id="IPR011006">
    <property type="entry name" value="CheY-like_superfamily"/>
</dbReference>
<dbReference type="Pfam" id="PF04397">
    <property type="entry name" value="LytTR"/>
    <property type="match status" value="1"/>
</dbReference>
<dbReference type="PANTHER" id="PTHR37299:SF1">
    <property type="entry name" value="STAGE 0 SPORULATION PROTEIN A HOMOLOG"/>
    <property type="match status" value="1"/>
</dbReference>
<dbReference type="InterPro" id="IPR007492">
    <property type="entry name" value="LytTR_DNA-bd_dom"/>
</dbReference>
<dbReference type="Proteomes" id="UP000683507">
    <property type="component" value="Chromosome"/>
</dbReference>
<dbReference type="PANTHER" id="PTHR37299">
    <property type="entry name" value="TRANSCRIPTIONAL REGULATOR-RELATED"/>
    <property type="match status" value="1"/>
</dbReference>
<dbReference type="InterPro" id="IPR001789">
    <property type="entry name" value="Sig_transdc_resp-reg_receiver"/>
</dbReference>
<dbReference type="AlphaFoldDB" id="A0A916JNK9"/>
<dbReference type="GO" id="GO:0000156">
    <property type="term" value="F:phosphorelay response regulator activity"/>
    <property type="evidence" value="ECO:0007669"/>
    <property type="project" value="InterPro"/>
</dbReference>
<protein>
    <submittedName>
        <fullName evidence="3">Transcriptional regulatory protein BtsR</fullName>
    </submittedName>
</protein>
<keyword evidence="1" id="KW-0597">Phosphoprotein</keyword>
<dbReference type="RefSeq" id="WP_258542278.1">
    <property type="nucleotide sequence ID" value="NZ_OU015584.1"/>
</dbReference>
<keyword evidence="4" id="KW-1185">Reference proteome</keyword>
<dbReference type="EMBL" id="OU015584">
    <property type="protein sequence ID" value="CAG5083015.1"/>
    <property type="molecule type" value="Genomic_DNA"/>
</dbReference>
<evidence type="ECO:0000259" key="2">
    <source>
        <dbReference type="PROSITE" id="PS50110"/>
    </source>
</evidence>
<reference evidence="3" key="1">
    <citation type="submission" date="2021-04" db="EMBL/GenBank/DDBJ databases">
        <authorList>
            <person name="Rodrigo-Torres L."/>
            <person name="Arahal R. D."/>
            <person name="Lucena T."/>
        </authorList>
    </citation>
    <scope>NUCLEOTIDE SEQUENCE</scope>
    <source>
        <strain evidence="3">AS29M-1</strain>
    </source>
</reference>
<evidence type="ECO:0000256" key="1">
    <source>
        <dbReference type="PROSITE-ProRule" id="PRU00169"/>
    </source>
</evidence>
<evidence type="ECO:0000313" key="3">
    <source>
        <dbReference type="EMBL" id="CAG5083015.1"/>
    </source>
</evidence>
<feature type="modified residue" description="4-aspartylphosphate" evidence="1">
    <location>
        <position position="53"/>
    </location>
</feature>
<accession>A0A916JNK9</accession>
<proteinExistence type="predicted"/>
<dbReference type="PROSITE" id="PS50110">
    <property type="entry name" value="RESPONSE_REGULATORY"/>
    <property type="match status" value="1"/>
</dbReference>
<dbReference type="InterPro" id="IPR046947">
    <property type="entry name" value="LytR-like"/>
</dbReference>
<dbReference type="SUPFAM" id="SSF52172">
    <property type="entry name" value="CheY-like"/>
    <property type="match status" value="1"/>
</dbReference>
<organism evidence="3 4">
    <name type="scientific">Parvicella tangerina</name>
    <dbReference type="NCBI Taxonomy" id="2829795"/>
    <lineage>
        <taxon>Bacteria</taxon>
        <taxon>Pseudomonadati</taxon>
        <taxon>Bacteroidota</taxon>
        <taxon>Flavobacteriia</taxon>
        <taxon>Flavobacteriales</taxon>
        <taxon>Parvicellaceae</taxon>
        <taxon>Parvicella</taxon>
    </lineage>
</organism>
<dbReference type="SMART" id="SM00850">
    <property type="entry name" value="LytTR"/>
    <property type="match status" value="1"/>
</dbReference>
<dbReference type="KEGG" id="ptan:CRYO30217_02068"/>
<dbReference type="Pfam" id="PF00072">
    <property type="entry name" value="Response_reg"/>
    <property type="match status" value="1"/>
</dbReference>
<sequence>MKALIIEDEGAARRRLESFVNDHSDLDLIGSASSGSEAIKLIDSTDSDILLMDIQLKDMTSFEVLNEIKEEYKGTIIFITAYNHFAVKAFEVFALDYVLKPYSEERLFQAVNRSLKHRNPPTKEMYAILESLHFPNKICIPEGKTSHLFENDQIEWIKADGYYCEIHTVEGTMRLIRILLKEVHHLLPDNFIRISRSVVLNKKFVSSFRSDTSETTFVLKSGKEFIGKKSYYNP</sequence>
<name>A0A916JNK9_9FLAO</name>
<feature type="domain" description="Response regulatory" evidence="2">
    <location>
        <begin position="2"/>
        <end position="115"/>
    </location>
</feature>
<dbReference type="Gene3D" id="2.40.50.1020">
    <property type="entry name" value="LytTr DNA-binding domain"/>
    <property type="match status" value="1"/>
</dbReference>
<dbReference type="Gene3D" id="3.40.50.2300">
    <property type="match status" value="1"/>
</dbReference>
<gene>
    <name evidence="3" type="primary">btsR_4</name>
    <name evidence="3" type="ORF">CRYO30217_02068</name>
</gene>
<dbReference type="GO" id="GO:0003677">
    <property type="term" value="F:DNA binding"/>
    <property type="evidence" value="ECO:0007669"/>
    <property type="project" value="InterPro"/>
</dbReference>